<dbReference type="InterPro" id="IPR000914">
    <property type="entry name" value="SBP_5_dom"/>
</dbReference>
<evidence type="ECO:0000256" key="6">
    <source>
        <dbReference type="SAM" id="SignalP"/>
    </source>
</evidence>
<dbReference type="FunFam" id="3.10.105.10:FF:000001">
    <property type="entry name" value="Oligopeptide ABC transporter, oligopeptide-binding protein"/>
    <property type="match status" value="1"/>
</dbReference>
<feature type="chain" id="PRO_5038576891" evidence="6">
    <location>
        <begin position="22"/>
        <end position="556"/>
    </location>
</feature>
<evidence type="ECO:0000313" key="8">
    <source>
        <dbReference type="EMBL" id="AQS53915.1"/>
    </source>
</evidence>
<dbReference type="Gene3D" id="3.10.105.10">
    <property type="entry name" value="Dipeptide-binding Protein, Domain 3"/>
    <property type="match status" value="1"/>
</dbReference>
<evidence type="ECO:0000256" key="2">
    <source>
        <dbReference type="ARBA" id="ARBA00005695"/>
    </source>
</evidence>
<dbReference type="SUPFAM" id="SSF53850">
    <property type="entry name" value="Periplasmic binding protein-like II"/>
    <property type="match status" value="1"/>
</dbReference>
<evidence type="ECO:0000256" key="1">
    <source>
        <dbReference type="ARBA" id="ARBA00004196"/>
    </source>
</evidence>
<dbReference type="PANTHER" id="PTHR30290">
    <property type="entry name" value="PERIPLASMIC BINDING COMPONENT OF ABC TRANSPORTER"/>
    <property type="match status" value="1"/>
</dbReference>
<dbReference type="GO" id="GO:0030288">
    <property type="term" value="C:outer membrane-bounded periplasmic space"/>
    <property type="evidence" value="ECO:0007669"/>
    <property type="project" value="UniProtKB-ARBA"/>
</dbReference>
<proteinExistence type="inferred from homology"/>
<dbReference type="STRING" id="708126.BW727_101548"/>
<keyword evidence="9" id="KW-1185">Reference proteome</keyword>
<evidence type="ECO:0000313" key="9">
    <source>
        <dbReference type="Proteomes" id="UP000188993"/>
    </source>
</evidence>
<dbReference type="Gene3D" id="3.40.190.10">
    <property type="entry name" value="Periplasmic binding protein-like II"/>
    <property type="match status" value="1"/>
</dbReference>
<dbReference type="KEGG" id="jda:BW727_101548"/>
<dbReference type="GO" id="GO:0015833">
    <property type="term" value="P:peptide transport"/>
    <property type="evidence" value="ECO:0007669"/>
    <property type="project" value="UniProtKB-KW"/>
</dbReference>
<dbReference type="PROSITE" id="PS51257">
    <property type="entry name" value="PROKAR_LIPOPROTEIN"/>
    <property type="match status" value="1"/>
</dbReference>
<dbReference type="PIRSF" id="PIRSF002741">
    <property type="entry name" value="MppA"/>
    <property type="match status" value="1"/>
</dbReference>
<keyword evidence="5" id="KW-0653">Protein transport</keyword>
<dbReference type="Gene3D" id="3.90.76.10">
    <property type="entry name" value="Dipeptide-binding Protein, Domain 1"/>
    <property type="match status" value="1"/>
</dbReference>
<feature type="signal peptide" evidence="6">
    <location>
        <begin position="1"/>
        <end position="21"/>
    </location>
</feature>
<evidence type="ECO:0000259" key="7">
    <source>
        <dbReference type="Pfam" id="PF00496"/>
    </source>
</evidence>
<sequence>MKHKKRLKLYATSLAALTLLAACGTDSGNDSADANSNMDSATTGTNGDKTLDVQFDVEVASMDPQIGTDGASFEVISSIIEGLYQLDSSGDPVLGMAESAEMSEDGLTYTFKLRDASWTNGDPVTADDFVYAWRRLADPDTGSEYAYIMGIAGVENAGDVIDGTADPDQLGVTALDDKTLEVKLSNPVPYFESLMAFISFFPMNQAFMEEVGDDYGTSADTLIANGAFKVEAYEPLTTSIKLVKNEDYYDAENVAIDALNFQVIKDSQQTMLSYQNGDIDVVALAGEQVDLFKDDPEFVNIQDGFVWYISPNTMVEGLDNANLRKAIATSIDKESIVNTALKDGSKPANYIVPVDLANGPDGEDFRSTTGTYLEYDPEAAVALFEEAKDELAAEEFTFSMLVEDTESAVNVSQMLKSQIEENLEGVTIEIEQMPKKTRLDRMKSKDYDLGLTRWGPDYADPMTYLDLWVTDGSNNDGSWTNAEYDELIFSSQNGELSLDKEARWEALKEAEQIILDDASVLPVYQKGSAVMIKSNVSGVDFHSVGVPRVFKNATID</sequence>
<dbReference type="GO" id="GO:0043190">
    <property type="term" value="C:ATP-binding cassette (ABC) transporter complex"/>
    <property type="evidence" value="ECO:0007669"/>
    <property type="project" value="InterPro"/>
</dbReference>
<reference evidence="8 9" key="1">
    <citation type="journal article" date="2014" name="Int. J. Syst. Evol. Microbiol.">
        <title>Jeotgalibaca dankookensis gen. nov., sp. nov., a member of the family Carnobacteriaceae, isolated from seujeot (Korean traditional food).</title>
        <authorList>
            <person name="Lee D.G."/>
            <person name="Trujillo M.E."/>
            <person name="Kang H."/>
            <person name="Ahn T.Y."/>
        </authorList>
    </citation>
    <scope>NUCLEOTIDE SEQUENCE [LARGE SCALE GENOMIC DNA]</scope>
    <source>
        <strain evidence="8 9">EX-07</strain>
    </source>
</reference>
<feature type="domain" description="Solute-binding protein family 5" evidence="7">
    <location>
        <begin position="92"/>
        <end position="475"/>
    </location>
</feature>
<name>A0A1S6IQT4_9LACT</name>
<dbReference type="CDD" id="cd08504">
    <property type="entry name" value="PBP2_OppA"/>
    <property type="match status" value="1"/>
</dbReference>
<accession>A0A1S6IQT4</accession>
<dbReference type="Pfam" id="PF00496">
    <property type="entry name" value="SBP_bac_5"/>
    <property type="match status" value="1"/>
</dbReference>
<dbReference type="OrthoDB" id="9801912at2"/>
<comment type="similarity">
    <text evidence="2">Belongs to the bacterial solute-binding protein 5 family.</text>
</comment>
<organism evidence="8 9">
    <name type="scientific">Jeotgalibaca dankookensis</name>
    <dbReference type="NCBI Taxonomy" id="708126"/>
    <lineage>
        <taxon>Bacteria</taxon>
        <taxon>Bacillati</taxon>
        <taxon>Bacillota</taxon>
        <taxon>Bacilli</taxon>
        <taxon>Lactobacillales</taxon>
        <taxon>Carnobacteriaceae</taxon>
        <taxon>Jeotgalibaca</taxon>
    </lineage>
</organism>
<dbReference type="RefSeq" id="WP_062469884.1">
    <property type="nucleotide sequence ID" value="NZ_BBYN01000015.1"/>
</dbReference>
<dbReference type="InterPro" id="IPR039424">
    <property type="entry name" value="SBP_5"/>
</dbReference>
<dbReference type="PANTHER" id="PTHR30290:SF10">
    <property type="entry name" value="PERIPLASMIC OLIGOPEPTIDE-BINDING PROTEIN-RELATED"/>
    <property type="match status" value="1"/>
</dbReference>
<dbReference type="GO" id="GO:1904680">
    <property type="term" value="F:peptide transmembrane transporter activity"/>
    <property type="evidence" value="ECO:0007669"/>
    <property type="project" value="TreeGrafter"/>
</dbReference>
<dbReference type="InterPro" id="IPR030678">
    <property type="entry name" value="Peptide/Ni-bd"/>
</dbReference>
<dbReference type="AlphaFoldDB" id="A0A1S6IQT4"/>
<protein>
    <submittedName>
        <fullName evidence="8">Dipeptide-binding protein DppE</fullName>
    </submittedName>
</protein>
<dbReference type="FunFam" id="3.90.76.10:FF:000001">
    <property type="entry name" value="Oligopeptide ABC transporter substrate-binding protein"/>
    <property type="match status" value="1"/>
</dbReference>
<comment type="subcellular location">
    <subcellularLocation>
        <location evidence="1">Cell envelope</location>
    </subcellularLocation>
</comment>
<evidence type="ECO:0000256" key="5">
    <source>
        <dbReference type="ARBA" id="ARBA00022856"/>
    </source>
</evidence>
<evidence type="ECO:0000256" key="3">
    <source>
        <dbReference type="ARBA" id="ARBA00022448"/>
    </source>
</evidence>
<gene>
    <name evidence="8" type="primary">dppE</name>
    <name evidence="8" type="ORF">BW727_101548</name>
</gene>
<dbReference type="EMBL" id="CP019728">
    <property type="protein sequence ID" value="AQS53915.1"/>
    <property type="molecule type" value="Genomic_DNA"/>
</dbReference>
<keyword evidence="5" id="KW-0571">Peptide transport</keyword>
<evidence type="ECO:0000256" key="4">
    <source>
        <dbReference type="ARBA" id="ARBA00022729"/>
    </source>
</evidence>
<keyword evidence="4 6" id="KW-0732">Signal</keyword>
<dbReference type="Proteomes" id="UP000188993">
    <property type="component" value="Chromosome"/>
</dbReference>
<keyword evidence="3" id="KW-0813">Transport</keyword>